<protein>
    <recommendedName>
        <fullName evidence="2">AB hydrolase-1 domain-containing protein</fullName>
    </recommendedName>
</protein>
<dbReference type="PANTHER" id="PTHR37471:SF1">
    <property type="entry name" value="AB HYDROLASE-1 DOMAIN-CONTAINING PROTEIN"/>
    <property type="match status" value="1"/>
</dbReference>
<evidence type="ECO:0000256" key="1">
    <source>
        <dbReference type="SAM" id="Phobius"/>
    </source>
</evidence>
<accession>A0A9P6FH43</accession>
<dbReference type="PANTHER" id="PTHR37471">
    <property type="entry name" value="UNNAMED PRODUCT"/>
    <property type="match status" value="1"/>
</dbReference>
<dbReference type="Proteomes" id="UP000723463">
    <property type="component" value="Unassembled WGS sequence"/>
</dbReference>
<feature type="transmembrane region" description="Helical" evidence="1">
    <location>
        <begin position="352"/>
        <end position="374"/>
    </location>
</feature>
<proteinExistence type="predicted"/>
<dbReference type="AlphaFoldDB" id="A0A9P6FH43"/>
<dbReference type="SUPFAM" id="SSF53474">
    <property type="entry name" value="alpha/beta-Hydrolases"/>
    <property type="match status" value="1"/>
</dbReference>
<feature type="transmembrane region" description="Helical" evidence="1">
    <location>
        <begin position="198"/>
        <end position="217"/>
    </location>
</feature>
<feature type="domain" description="AB hydrolase-1" evidence="2">
    <location>
        <begin position="417"/>
        <end position="530"/>
    </location>
</feature>
<keyword evidence="1" id="KW-0812">Transmembrane</keyword>
<evidence type="ECO:0000313" key="4">
    <source>
        <dbReference type="Proteomes" id="UP000723463"/>
    </source>
</evidence>
<dbReference type="Gene3D" id="3.40.50.1820">
    <property type="entry name" value="alpha/beta hydrolase"/>
    <property type="match status" value="1"/>
</dbReference>
<keyword evidence="1" id="KW-0472">Membrane</keyword>
<organism evidence="3 4">
    <name type="scientific">Mortierella hygrophila</name>
    <dbReference type="NCBI Taxonomy" id="979708"/>
    <lineage>
        <taxon>Eukaryota</taxon>
        <taxon>Fungi</taxon>
        <taxon>Fungi incertae sedis</taxon>
        <taxon>Mucoromycota</taxon>
        <taxon>Mortierellomycotina</taxon>
        <taxon>Mortierellomycetes</taxon>
        <taxon>Mortierellales</taxon>
        <taxon>Mortierellaceae</taxon>
        <taxon>Mortierella</taxon>
    </lineage>
</organism>
<reference evidence="3" key="1">
    <citation type="journal article" date="2020" name="Fungal Divers.">
        <title>Resolving the Mortierellaceae phylogeny through synthesis of multi-gene phylogenetics and phylogenomics.</title>
        <authorList>
            <person name="Vandepol N."/>
            <person name="Liber J."/>
            <person name="Desiro A."/>
            <person name="Na H."/>
            <person name="Kennedy M."/>
            <person name="Barry K."/>
            <person name="Grigoriev I.V."/>
            <person name="Miller A.N."/>
            <person name="O'Donnell K."/>
            <person name="Stajich J.E."/>
            <person name="Bonito G."/>
        </authorList>
    </citation>
    <scope>NUCLEOTIDE SEQUENCE</scope>
    <source>
        <strain evidence="3">NRRL 2591</strain>
    </source>
</reference>
<sequence length="659" mass="73799">MIVDHLVTRSAVRSLGLVCAAVVPLASSYLLYTFTYKETPLDTLLHHIPLVLHLLQSNATQTTTTSSAALAAAAATAAAGAGVGGGGGAASYLYPTPATFTTATPASSISSFDSMLSPDRIIASAAATFMGGGGREATKDTFDPFALSLTMRMTLSLATFLEGLGLRDPTQLPGYDYIIALQPHLAPVFAFIATHRTLAWVVSLLHLWMAAEVLFYIHFWKRLARAQEVDRVVKGPKSPEERRELFERCMETIERGAGARKWLETWFDTGRTDRPARCEDIARSNMMQWLAWAFWVSSIEEVFGSPTDMMELNRMVDYIEATKDIKFANGFNPNVECIRLAFDPVIATHRPLVYYALLWFANKIAGLVFMLLGFTRYEGTVDTANPTKKSSSRIQVDSSTDLNYWCRAPLKPDNKVPLVFLHGIGVGLVQYIHWVIALSTISRPIIVVEVPYVSNKLIKGDCMTPDETYYAIERILRRHEYPKATFFGHSLGTMLCAAVCRASSASSSKSIVAGLILVDPICFLTHHSIARNFAYRIPATAAELIMDLFAAREIGTSWYIMRRFHWDQCIFFPKAWKKRTEKALHHEGRLTPVLPKKTRVFLSRNDNLLDMDLIADYIRNQVGLKEEKDELHVMEGMDHAQFLLRPEWFFKILKAAQEC</sequence>
<evidence type="ECO:0000313" key="3">
    <source>
        <dbReference type="EMBL" id="KAF9550031.1"/>
    </source>
</evidence>
<comment type="caution">
    <text evidence="3">The sequence shown here is derived from an EMBL/GenBank/DDBJ whole genome shotgun (WGS) entry which is preliminary data.</text>
</comment>
<keyword evidence="1" id="KW-1133">Transmembrane helix</keyword>
<dbReference type="EMBL" id="JAAAXW010000014">
    <property type="protein sequence ID" value="KAF9550031.1"/>
    <property type="molecule type" value="Genomic_DNA"/>
</dbReference>
<keyword evidence="4" id="KW-1185">Reference proteome</keyword>
<evidence type="ECO:0000259" key="2">
    <source>
        <dbReference type="Pfam" id="PF00561"/>
    </source>
</evidence>
<gene>
    <name evidence="3" type="ORF">EC957_002093</name>
</gene>
<dbReference type="InterPro" id="IPR029058">
    <property type="entry name" value="AB_hydrolase_fold"/>
</dbReference>
<name>A0A9P6FH43_9FUNG</name>
<feature type="transmembrane region" description="Helical" evidence="1">
    <location>
        <begin position="419"/>
        <end position="438"/>
    </location>
</feature>
<dbReference type="Pfam" id="PF00561">
    <property type="entry name" value="Abhydrolase_1"/>
    <property type="match status" value="1"/>
</dbReference>
<feature type="transmembrane region" description="Helical" evidence="1">
    <location>
        <begin position="12"/>
        <end position="32"/>
    </location>
</feature>
<dbReference type="InterPro" id="IPR000073">
    <property type="entry name" value="AB_hydrolase_1"/>
</dbReference>